<organism evidence="3">
    <name type="scientific">Serpula lacrymans var. lacrymans (strain S7.3)</name>
    <name type="common">Dry rot fungus</name>
    <dbReference type="NCBI Taxonomy" id="936435"/>
    <lineage>
        <taxon>Eukaryota</taxon>
        <taxon>Fungi</taxon>
        <taxon>Dikarya</taxon>
        <taxon>Basidiomycota</taxon>
        <taxon>Agaricomycotina</taxon>
        <taxon>Agaricomycetes</taxon>
        <taxon>Agaricomycetidae</taxon>
        <taxon>Boletales</taxon>
        <taxon>Coniophorineae</taxon>
        <taxon>Serpulaceae</taxon>
        <taxon>Serpula</taxon>
    </lineage>
</organism>
<gene>
    <name evidence="2" type="ORF">SERLA73DRAFT_80334</name>
</gene>
<dbReference type="EMBL" id="GL945591">
    <property type="protein sequence ID" value="EGN91558.1"/>
    <property type="molecule type" value="Genomic_DNA"/>
</dbReference>
<dbReference type="OrthoDB" id="3364670at2759"/>
<dbReference type="STRING" id="936435.F8QJG2"/>
<protein>
    <submittedName>
        <fullName evidence="2">Uncharacterized protein</fullName>
    </submittedName>
</protein>
<feature type="region of interest" description="Disordered" evidence="1">
    <location>
        <begin position="78"/>
        <end position="100"/>
    </location>
</feature>
<dbReference type="AlphaFoldDB" id="F8QJG2"/>
<evidence type="ECO:0000256" key="1">
    <source>
        <dbReference type="SAM" id="MobiDB-lite"/>
    </source>
</evidence>
<dbReference type="HOGENOM" id="CLU_2307758_0_0_1"/>
<proteinExistence type="predicted"/>
<name>F8QJG2_SERL3</name>
<accession>F8QJG2</accession>
<evidence type="ECO:0000313" key="3">
    <source>
        <dbReference type="Proteomes" id="UP000008063"/>
    </source>
</evidence>
<reference evidence="3" key="1">
    <citation type="journal article" date="2011" name="Science">
        <title>The plant cell wall-decomposing machinery underlies the functional diversity of forest fungi.</title>
        <authorList>
            <person name="Eastwood D.C."/>
            <person name="Floudas D."/>
            <person name="Binder M."/>
            <person name="Majcherczyk A."/>
            <person name="Schneider P."/>
            <person name="Aerts A."/>
            <person name="Asiegbu F.O."/>
            <person name="Baker S.E."/>
            <person name="Barry K."/>
            <person name="Bendiksby M."/>
            <person name="Blumentritt M."/>
            <person name="Coutinho P.M."/>
            <person name="Cullen D."/>
            <person name="de Vries R.P."/>
            <person name="Gathman A."/>
            <person name="Goodell B."/>
            <person name="Henrissat B."/>
            <person name="Ihrmark K."/>
            <person name="Kauserud H."/>
            <person name="Kohler A."/>
            <person name="LaButti K."/>
            <person name="Lapidus A."/>
            <person name="Lavin J.L."/>
            <person name="Lee Y.-H."/>
            <person name="Lindquist E."/>
            <person name="Lilly W."/>
            <person name="Lucas S."/>
            <person name="Morin E."/>
            <person name="Murat C."/>
            <person name="Oguiza J.A."/>
            <person name="Park J."/>
            <person name="Pisabarro A.G."/>
            <person name="Riley R."/>
            <person name="Rosling A."/>
            <person name="Salamov A."/>
            <person name="Schmidt O."/>
            <person name="Schmutz J."/>
            <person name="Skrede I."/>
            <person name="Stenlid J."/>
            <person name="Wiebenga A."/>
            <person name="Xie X."/>
            <person name="Kuees U."/>
            <person name="Hibbett D.S."/>
            <person name="Hoffmeister D."/>
            <person name="Hoegberg N."/>
            <person name="Martin F."/>
            <person name="Grigoriev I.V."/>
            <person name="Watkinson S.C."/>
        </authorList>
    </citation>
    <scope>NUCLEOTIDE SEQUENCE [LARGE SCALE GENOMIC DNA]</scope>
    <source>
        <strain evidence="3">strain S7.3</strain>
    </source>
</reference>
<dbReference type="Proteomes" id="UP000008063">
    <property type="component" value="Unassembled WGS sequence"/>
</dbReference>
<evidence type="ECO:0000313" key="2">
    <source>
        <dbReference type="EMBL" id="EGN91558.1"/>
    </source>
</evidence>
<sequence length="100" mass="11247">MYASLNIHKSFPEPQGLDLEFIWILLMACDLKNNIHQRAIGSFFEWDKLDCAIGGLQQALGNLLSFLRKLMLTRAPRYKTPSADPQGYLKKIAGSHDGPT</sequence>
<keyword evidence="3" id="KW-1185">Reference proteome</keyword>
<dbReference type="InParanoid" id="F8QJG2"/>